<evidence type="ECO:0000259" key="9">
    <source>
        <dbReference type="PROSITE" id="PS50137"/>
    </source>
</evidence>
<keyword evidence="8" id="KW-0479">Metal-binding</keyword>
<dbReference type="InterPro" id="IPR036389">
    <property type="entry name" value="RNase_III_sf"/>
</dbReference>
<dbReference type="Pfam" id="PF00035">
    <property type="entry name" value="dsrm"/>
    <property type="match status" value="1"/>
</dbReference>
<proteinExistence type="inferred from homology"/>
<feature type="domain" description="DRBM" evidence="9">
    <location>
        <begin position="177"/>
        <end position="246"/>
    </location>
</feature>
<feature type="binding site" evidence="8">
    <location>
        <position position="66"/>
    </location>
    <ligand>
        <name>Mg(2+)</name>
        <dbReference type="ChEBI" id="CHEBI:18420"/>
    </ligand>
</feature>
<evidence type="ECO:0000313" key="12">
    <source>
        <dbReference type="Proteomes" id="UP000886740"/>
    </source>
</evidence>
<dbReference type="InterPro" id="IPR000999">
    <property type="entry name" value="RNase_III_dom"/>
</dbReference>
<keyword evidence="7 8" id="KW-0694">RNA-binding</keyword>
<protein>
    <recommendedName>
        <fullName evidence="8">Ribonuclease 3</fullName>
        <ecNumber evidence="8">3.1.26.3</ecNumber>
    </recommendedName>
    <alternativeName>
        <fullName evidence="8">Ribonuclease III</fullName>
        <shortName evidence="8">RNase III</shortName>
    </alternativeName>
</protein>
<dbReference type="SUPFAM" id="SSF54768">
    <property type="entry name" value="dsRNA-binding domain-like"/>
    <property type="match status" value="1"/>
</dbReference>
<evidence type="ECO:0000256" key="1">
    <source>
        <dbReference type="ARBA" id="ARBA00000109"/>
    </source>
</evidence>
<dbReference type="Pfam" id="PF14622">
    <property type="entry name" value="Ribonucleas_3_3"/>
    <property type="match status" value="1"/>
</dbReference>
<dbReference type="GO" id="GO:0004525">
    <property type="term" value="F:ribonuclease III activity"/>
    <property type="evidence" value="ECO:0007669"/>
    <property type="project" value="UniProtKB-UniRule"/>
</dbReference>
<comment type="similarity">
    <text evidence="2">Belongs to the ribonuclease III family.</text>
</comment>
<feature type="binding site" evidence="8">
    <location>
        <position position="135"/>
    </location>
    <ligand>
        <name>Mg(2+)</name>
        <dbReference type="ChEBI" id="CHEBI:18420"/>
    </ligand>
</feature>
<gene>
    <name evidence="8 11" type="primary">rnc</name>
    <name evidence="11" type="ORF">H9977_07930</name>
</gene>
<dbReference type="HAMAP" id="MF_00104">
    <property type="entry name" value="RNase_III"/>
    <property type="match status" value="1"/>
</dbReference>
<dbReference type="Proteomes" id="UP000886740">
    <property type="component" value="Unassembled WGS sequence"/>
</dbReference>
<dbReference type="InterPro" id="IPR011907">
    <property type="entry name" value="RNase_III"/>
</dbReference>
<dbReference type="NCBIfam" id="TIGR02191">
    <property type="entry name" value="RNaseIII"/>
    <property type="match status" value="1"/>
</dbReference>
<accession>A0A9D1X8Q1</accession>
<feature type="active site" evidence="8">
    <location>
        <position position="138"/>
    </location>
</feature>
<dbReference type="PROSITE" id="PS50142">
    <property type="entry name" value="RNASE_3_2"/>
    <property type="match status" value="1"/>
</dbReference>
<dbReference type="GO" id="GO:0003725">
    <property type="term" value="F:double-stranded RNA binding"/>
    <property type="evidence" value="ECO:0007669"/>
    <property type="project" value="TreeGrafter"/>
</dbReference>
<evidence type="ECO:0000256" key="6">
    <source>
        <dbReference type="ARBA" id="ARBA00022801"/>
    </source>
</evidence>
<dbReference type="GO" id="GO:0006364">
    <property type="term" value="P:rRNA processing"/>
    <property type="evidence" value="ECO:0007669"/>
    <property type="project" value="UniProtKB-UniRule"/>
</dbReference>
<feature type="active site" evidence="8">
    <location>
        <position position="70"/>
    </location>
</feature>
<evidence type="ECO:0000256" key="3">
    <source>
        <dbReference type="ARBA" id="ARBA00022664"/>
    </source>
</evidence>
<reference evidence="11" key="1">
    <citation type="journal article" date="2021" name="PeerJ">
        <title>Extensive microbial diversity within the chicken gut microbiome revealed by metagenomics and culture.</title>
        <authorList>
            <person name="Gilroy R."/>
            <person name="Ravi A."/>
            <person name="Getino M."/>
            <person name="Pursley I."/>
            <person name="Horton D.L."/>
            <person name="Alikhan N.F."/>
            <person name="Baker D."/>
            <person name="Gharbi K."/>
            <person name="Hall N."/>
            <person name="Watson M."/>
            <person name="Adriaenssens E.M."/>
            <person name="Foster-Nyarko E."/>
            <person name="Jarju S."/>
            <person name="Secka A."/>
            <person name="Antonio M."/>
            <person name="Oren A."/>
            <person name="Chaudhuri R.R."/>
            <person name="La Ragione R."/>
            <person name="Hildebrand F."/>
            <person name="Pallen M.J."/>
        </authorList>
    </citation>
    <scope>NUCLEOTIDE SEQUENCE</scope>
    <source>
        <strain evidence="11">ChiGjej6B6-14162</strain>
    </source>
</reference>
<name>A0A9D1X8Q1_9BACT</name>
<keyword evidence="8" id="KW-0963">Cytoplasm</keyword>
<keyword evidence="8" id="KW-0698">rRNA processing</keyword>
<comment type="catalytic activity">
    <reaction evidence="1 8">
        <text>Endonucleolytic cleavage to 5'-phosphomonoester.</text>
        <dbReference type="EC" id="3.1.26.3"/>
    </reaction>
</comment>
<reference evidence="11" key="2">
    <citation type="submission" date="2021-04" db="EMBL/GenBank/DDBJ databases">
        <authorList>
            <person name="Gilroy R."/>
        </authorList>
    </citation>
    <scope>NUCLEOTIDE SEQUENCE</scope>
    <source>
        <strain evidence="11">ChiGjej6B6-14162</strain>
    </source>
</reference>
<dbReference type="SMART" id="SM00535">
    <property type="entry name" value="RIBOc"/>
    <property type="match status" value="1"/>
</dbReference>
<keyword evidence="3 8" id="KW-0507">mRNA processing</keyword>
<evidence type="ECO:0000313" key="11">
    <source>
        <dbReference type="EMBL" id="HIX74943.1"/>
    </source>
</evidence>
<organism evidence="11 12">
    <name type="scientific">Candidatus Parabacteroides intestinipullorum</name>
    <dbReference type="NCBI Taxonomy" id="2838723"/>
    <lineage>
        <taxon>Bacteria</taxon>
        <taxon>Pseudomonadati</taxon>
        <taxon>Bacteroidota</taxon>
        <taxon>Bacteroidia</taxon>
        <taxon>Bacteroidales</taxon>
        <taxon>Tannerellaceae</taxon>
        <taxon>Parabacteroides</taxon>
    </lineage>
</organism>
<dbReference type="GO" id="GO:0010468">
    <property type="term" value="P:regulation of gene expression"/>
    <property type="evidence" value="ECO:0007669"/>
    <property type="project" value="TreeGrafter"/>
</dbReference>
<evidence type="ECO:0000256" key="7">
    <source>
        <dbReference type="ARBA" id="ARBA00022884"/>
    </source>
</evidence>
<comment type="subunit">
    <text evidence="8">Homodimer.</text>
</comment>
<feature type="domain" description="RNase III" evidence="10">
    <location>
        <begin position="24"/>
        <end position="149"/>
    </location>
</feature>
<comment type="function">
    <text evidence="8">Digests double-stranded RNA. Involved in the processing of primary rRNA transcript to yield the immediate precursors to the large and small rRNAs (23S and 16S). Processes some mRNAs, and tRNAs when they are encoded in the rRNA operon. Processes pre-crRNA and tracrRNA of type II CRISPR loci if present in the organism.</text>
</comment>
<evidence type="ECO:0000256" key="2">
    <source>
        <dbReference type="ARBA" id="ARBA00010183"/>
    </source>
</evidence>
<evidence type="ECO:0000259" key="10">
    <source>
        <dbReference type="PROSITE" id="PS50142"/>
    </source>
</evidence>
<comment type="subcellular location">
    <subcellularLocation>
        <location evidence="8">Cytoplasm</location>
    </subcellularLocation>
</comment>
<dbReference type="EC" id="3.1.26.3" evidence="8"/>
<dbReference type="SUPFAM" id="SSF69065">
    <property type="entry name" value="RNase III domain-like"/>
    <property type="match status" value="1"/>
</dbReference>
<dbReference type="GO" id="GO:0008033">
    <property type="term" value="P:tRNA processing"/>
    <property type="evidence" value="ECO:0007669"/>
    <property type="project" value="UniProtKB-KW"/>
</dbReference>
<keyword evidence="4 8" id="KW-0540">Nuclease</keyword>
<keyword evidence="8" id="KW-0819">tRNA processing</keyword>
<dbReference type="CDD" id="cd00593">
    <property type="entry name" value="RIBOc"/>
    <property type="match status" value="1"/>
</dbReference>
<sequence>MSKSLFTKLKSYIRLLQNKGKEPYLSLFKILGFAPNDIQIYELALVHKSSPLKLEENKWANNERLEYLGDAILDAVVADILYKQYPTKREGFLTNTRSKIVQRETLDQLAIKIGLDKLVIYSAKLCSHSNHLYGNALEAFIGAIYLDQGYDKTYQFIRDRLIKRHLNVEELIRKEVNFKSNLIEWSQKNKIDISFDLIESFTDNDGNPVFQTAITILGEHIGVGIGFSKKESQQEAAKIAIKKIKTDKDFQKKIADFKKV</sequence>
<comment type="cofactor">
    <cofactor evidence="8">
        <name>Mg(2+)</name>
        <dbReference type="ChEBI" id="CHEBI:18420"/>
    </cofactor>
</comment>
<dbReference type="PROSITE" id="PS50137">
    <property type="entry name" value="DS_RBD"/>
    <property type="match status" value="1"/>
</dbReference>
<dbReference type="AlphaFoldDB" id="A0A9D1X8Q1"/>
<dbReference type="PANTHER" id="PTHR11207:SF0">
    <property type="entry name" value="RIBONUCLEASE 3"/>
    <property type="match status" value="1"/>
</dbReference>
<dbReference type="GO" id="GO:0005737">
    <property type="term" value="C:cytoplasm"/>
    <property type="evidence" value="ECO:0007669"/>
    <property type="project" value="UniProtKB-SubCell"/>
</dbReference>
<keyword evidence="8" id="KW-0699">rRNA-binding</keyword>
<dbReference type="GO" id="GO:0006397">
    <property type="term" value="P:mRNA processing"/>
    <property type="evidence" value="ECO:0007669"/>
    <property type="project" value="UniProtKB-UniRule"/>
</dbReference>
<dbReference type="PROSITE" id="PS00517">
    <property type="entry name" value="RNASE_3_1"/>
    <property type="match status" value="1"/>
</dbReference>
<dbReference type="PANTHER" id="PTHR11207">
    <property type="entry name" value="RIBONUCLEASE III"/>
    <property type="match status" value="1"/>
</dbReference>
<dbReference type="EMBL" id="DXEL01000055">
    <property type="protein sequence ID" value="HIX74943.1"/>
    <property type="molecule type" value="Genomic_DNA"/>
</dbReference>
<keyword evidence="8" id="KW-0460">Magnesium</keyword>
<evidence type="ECO:0000256" key="4">
    <source>
        <dbReference type="ARBA" id="ARBA00022722"/>
    </source>
</evidence>
<dbReference type="Gene3D" id="1.10.1520.10">
    <property type="entry name" value="Ribonuclease III domain"/>
    <property type="match status" value="1"/>
</dbReference>
<feature type="binding site" evidence="8">
    <location>
        <position position="138"/>
    </location>
    <ligand>
        <name>Mg(2+)</name>
        <dbReference type="ChEBI" id="CHEBI:18420"/>
    </ligand>
</feature>
<dbReference type="GO" id="GO:0019843">
    <property type="term" value="F:rRNA binding"/>
    <property type="evidence" value="ECO:0007669"/>
    <property type="project" value="UniProtKB-KW"/>
</dbReference>
<keyword evidence="5 8" id="KW-0255">Endonuclease</keyword>
<keyword evidence="6 8" id="KW-0378">Hydrolase</keyword>
<evidence type="ECO:0000256" key="8">
    <source>
        <dbReference type="HAMAP-Rule" id="MF_00104"/>
    </source>
</evidence>
<comment type="caution">
    <text evidence="11">The sequence shown here is derived from an EMBL/GenBank/DDBJ whole genome shotgun (WGS) entry which is preliminary data.</text>
</comment>
<dbReference type="SMART" id="SM00358">
    <property type="entry name" value="DSRM"/>
    <property type="match status" value="1"/>
</dbReference>
<dbReference type="InterPro" id="IPR014720">
    <property type="entry name" value="dsRBD_dom"/>
</dbReference>
<dbReference type="GO" id="GO:0046872">
    <property type="term" value="F:metal ion binding"/>
    <property type="evidence" value="ECO:0007669"/>
    <property type="project" value="UniProtKB-KW"/>
</dbReference>
<evidence type="ECO:0000256" key="5">
    <source>
        <dbReference type="ARBA" id="ARBA00022759"/>
    </source>
</evidence>
<dbReference type="Gene3D" id="3.30.160.20">
    <property type="match status" value="1"/>
</dbReference>